<dbReference type="EMBL" id="MU002092">
    <property type="protein sequence ID" value="KAF2790130.1"/>
    <property type="molecule type" value="Genomic_DNA"/>
</dbReference>
<protein>
    <submittedName>
        <fullName evidence="2">Uncharacterized protein</fullName>
    </submittedName>
</protein>
<feature type="compositionally biased region" description="Basic residues" evidence="1">
    <location>
        <begin position="107"/>
        <end position="116"/>
    </location>
</feature>
<name>A0A6A6X0X1_9PLEO</name>
<evidence type="ECO:0000313" key="3">
    <source>
        <dbReference type="Proteomes" id="UP000799757"/>
    </source>
</evidence>
<reference evidence="2" key="1">
    <citation type="journal article" date="2020" name="Stud. Mycol.">
        <title>101 Dothideomycetes genomes: a test case for predicting lifestyles and emergence of pathogens.</title>
        <authorList>
            <person name="Haridas S."/>
            <person name="Albert R."/>
            <person name="Binder M."/>
            <person name="Bloem J."/>
            <person name="Labutti K."/>
            <person name="Salamov A."/>
            <person name="Andreopoulos B."/>
            <person name="Baker S."/>
            <person name="Barry K."/>
            <person name="Bills G."/>
            <person name="Bluhm B."/>
            <person name="Cannon C."/>
            <person name="Castanera R."/>
            <person name="Culley D."/>
            <person name="Daum C."/>
            <person name="Ezra D."/>
            <person name="Gonzalez J."/>
            <person name="Henrissat B."/>
            <person name="Kuo A."/>
            <person name="Liang C."/>
            <person name="Lipzen A."/>
            <person name="Lutzoni F."/>
            <person name="Magnuson J."/>
            <person name="Mondo S."/>
            <person name="Nolan M."/>
            <person name="Ohm R."/>
            <person name="Pangilinan J."/>
            <person name="Park H.-J."/>
            <person name="Ramirez L."/>
            <person name="Alfaro M."/>
            <person name="Sun H."/>
            <person name="Tritt A."/>
            <person name="Yoshinaga Y."/>
            <person name="Zwiers L.-H."/>
            <person name="Turgeon B."/>
            <person name="Goodwin S."/>
            <person name="Spatafora J."/>
            <person name="Crous P."/>
            <person name="Grigoriev I."/>
        </authorList>
    </citation>
    <scope>NUCLEOTIDE SEQUENCE</scope>
    <source>
        <strain evidence="2">CBS 109.77</strain>
    </source>
</reference>
<feature type="region of interest" description="Disordered" evidence="1">
    <location>
        <begin position="1"/>
        <end position="47"/>
    </location>
</feature>
<dbReference type="Proteomes" id="UP000799757">
    <property type="component" value="Unassembled WGS sequence"/>
</dbReference>
<dbReference type="AlphaFoldDB" id="A0A6A6X0X1"/>
<evidence type="ECO:0000313" key="2">
    <source>
        <dbReference type="EMBL" id="KAF2790130.1"/>
    </source>
</evidence>
<gene>
    <name evidence="2" type="ORF">K505DRAFT_340697</name>
</gene>
<evidence type="ECO:0000256" key="1">
    <source>
        <dbReference type="SAM" id="MobiDB-lite"/>
    </source>
</evidence>
<accession>A0A6A6X0X1</accession>
<proteinExistence type="predicted"/>
<organism evidence="2 3">
    <name type="scientific">Melanomma pulvis-pyrius CBS 109.77</name>
    <dbReference type="NCBI Taxonomy" id="1314802"/>
    <lineage>
        <taxon>Eukaryota</taxon>
        <taxon>Fungi</taxon>
        <taxon>Dikarya</taxon>
        <taxon>Ascomycota</taxon>
        <taxon>Pezizomycotina</taxon>
        <taxon>Dothideomycetes</taxon>
        <taxon>Pleosporomycetidae</taxon>
        <taxon>Pleosporales</taxon>
        <taxon>Melanommataceae</taxon>
        <taxon>Melanomma</taxon>
    </lineage>
</organism>
<sequence length="116" mass="12689">MASAMRKTKDSAGYSRPRHHETCLPPSPDKDRRAGTPTRIPRNPPMCCAVQPAAPDTQLIRAWDLTRQRPLTALPDPSPTPSRPLPNVANLMSSSAAGTPHCTAALHRPRARRRVV</sequence>
<feature type="region of interest" description="Disordered" evidence="1">
    <location>
        <begin position="70"/>
        <end position="116"/>
    </location>
</feature>
<keyword evidence="3" id="KW-1185">Reference proteome</keyword>